<dbReference type="AlphaFoldDB" id="A0A0N4ZVH8"/>
<protein>
    <submittedName>
        <fullName evidence="2">Biogenesis of lysosome-related organelles complex 1 subunit 7</fullName>
    </submittedName>
</protein>
<dbReference type="Proteomes" id="UP000038045">
    <property type="component" value="Unplaced"/>
</dbReference>
<evidence type="ECO:0000313" key="2">
    <source>
        <dbReference type="WBParaSite" id="PTRK_0001258200.1"/>
    </source>
</evidence>
<name>A0A0N4ZVH8_PARTI</name>
<keyword evidence="1" id="KW-1185">Reference proteome</keyword>
<reference evidence="2" key="1">
    <citation type="submission" date="2017-02" db="UniProtKB">
        <authorList>
            <consortium name="WormBaseParasite"/>
        </authorList>
    </citation>
    <scope>IDENTIFICATION</scope>
</reference>
<accession>A0A0N4ZVH8</accession>
<proteinExistence type="predicted"/>
<dbReference type="WBParaSite" id="PTRK_0001258200.1">
    <property type="protein sequence ID" value="PTRK_0001258200.1"/>
    <property type="gene ID" value="PTRK_0001258200"/>
</dbReference>
<evidence type="ECO:0000313" key="1">
    <source>
        <dbReference type="Proteomes" id="UP000038045"/>
    </source>
</evidence>
<organism evidence="1 2">
    <name type="scientific">Parastrongyloides trichosuri</name>
    <name type="common">Possum-specific nematode worm</name>
    <dbReference type="NCBI Taxonomy" id="131310"/>
    <lineage>
        <taxon>Eukaryota</taxon>
        <taxon>Metazoa</taxon>
        <taxon>Ecdysozoa</taxon>
        <taxon>Nematoda</taxon>
        <taxon>Chromadorea</taxon>
        <taxon>Rhabditida</taxon>
        <taxon>Tylenchina</taxon>
        <taxon>Panagrolaimomorpha</taxon>
        <taxon>Strongyloidoidea</taxon>
        <taxon>Strongyloididae</taxon>
        <taxon>Parastrongyloides</taxon>
    </lineage>
</organism>
<sequence length="137" mass="16015">MSKNNDGNLLKNNNIITAEKILEEFYQDDAGFENDKIVRDMCSNNKDKIKKSINDFEKMARVIETNIKLKIPQIQTLEENVIGMINKRSFIQTLTEMSCSTSCQNRELQIIYDNLMKDLYDIRKEINGIEKQLSKME</sequence>